<dbReference type="AlphaFoldDB" id="A0A9X9LXV7"/>
<reference evidence="2 3" key="1">
    <citation type="submission" date="2018-10" db="EMBL/GenBank/DDBJ databases">
        <authorList>
            <person name="Ekblom R."/>
            <person name="Jareborg N."/>
        </authorList>
    </citation>
    <scope>NUCLEOTIDE SEQUENCE [LARGE SCALE GENOMIC DNA]</scope>
    <source>
        <tissue evidence="2">Muscle</tissue>
    </source>
</reference>
<dbReference type="Proteomes" id="UP000269945">
    <property type="component" value="Unassembled WGS sequence"/>
</dbReference>
<name>A0A9X9LXV7_GULGU</name>
<feature type="compositionally biased region" description="Basic and acidic residues" evidence="1">
    <location>
        <begin position="113"/>
        <end position="122"/>
    </location>
</feature>
<comment type="caution">
    <text evidence="2">The sequence shown here is derived from an EMBL/GenBank/DDBJ whole genome shotgun (WGS) entry which is preliminary data.</text>
</comment>
<accession>A0A9X9LXV7</accession>
<feature type="compositionally biased region" description="Low complexity" evidence="1">
    <location>
        <begin position="92"/>
        <end position="109"/>
    </location>
</feature>
<keyword evidence="3" id="KW-1185">Reference proteome</keyword>
<protein>
    <submittedName>
        <fullName evidence="2">Uncharacterized protein</fullName>
    </submittedName>
</protein>
<feature type="region of interest" description="Disordered" evidence="1">
    <location>
        <begin position="84"/>
        <end position="289"/>
    </location>
</feature>
<evidence type="ECO:0000313" key="2">
    <source>
        <dbReference type="EMBL" id="VCW99140.1"/>
    </source>
</evidence>
<gene>
    <name evidence="2" type="ORF">BN2614_LOCUS4</name>
</gene>
<organism evidence="2 3">
    <name type="scientific">Gulo gulo</name>
    <name type="common">Wolverine</name>
    <name type="synonym">Gluton</name>
    <dbReference type="NCBI Taxonomy" id="48420"/>
    <lineage>
        <taxon>Eukaryota</taxon>
        <taxon>Metazoa</taxon>
        <taxon>Chordata</taxon>
        <taxon>Craniata</taxon>
        <taxon>Vertebrata</taxon>
        <taxon>Euteleostomi</taxon>
        <taxon>Mammalia</taxon>
        <taxon>Eutheria</taxon>
        <taxon>Laurasiatheria</taxon>
        <taxon>Carnivora</taxon>
        <taxon>Caniformia</taxon>
        <taxon>Musteloidea</taxon>
        <taxon>Mustelidae</taxon>
        <taxon>Guloninae</taxon>
        <taxon>Gulo</taxon>
    </lineage>
</organism>
<evidence type="ECO:0000256" key="1">
    <source>
        <dbReference type="SAM" id="MobiDB-lite"/>
    </source>
</evidence>
<feature type="compositionally biased region" description="Basic and acidic residues" evidence="1">
    <location>
        <begin position="139"/>
        <end position="169"/>
    </location>
</feature>
<feature type="compositionally biased region" description="Low complexity" evidence="1">
    <location>
        <begin position="218"/>
        <end position="232"/>
    </location>
</feature>
<proteinExistence type="predicted"/>
<dbReference type="EMBL" id="CYRY02027690">
    <property type="protein sequence ID" value="VCW99140.1"/>
    <property type="molecule type" value="Genomic_DNA"/>
</dbReference>
<feature type="compositionally biased region" description="Basic residues" evidence="1">
    <location>
        <begin position="123"/>
        <end position="138"/>
    </location>
</feature>
<feature type="compositionally biased region" description="Basic residues" evidence="1">
    <location>
        <begin position="183"/>
        <end position="197"/>
    </location>
</feature>
<evidence type="ECO:0000313" key="3">
    <source>
        <dbReference type="Proteomes" id="UP000269945"/>
    </source>
</evidence>
<sequence length="289" mass="31330">MVTKLRRHGNSIVLYLSQALRKQRSGTGATQRSQWRHWQERHLRPHGHAAGCLPHDVGRALLPQAHEHHGQRAALPAGLRAHEAAHRGGLRGRAAGVRGAGAQRQPAGQEVQLELRRPDGRRRPALGGHLHHRPAHLPHRPEGRQGPRAAQDLREADRPHQGHPPDHQRRLLHLPDGAGGRCVLHRHPQLQRARRVQAGRDRGGLDRAPAGGGHGPVRAAQQRGGAGAAAAGRHARQQLPAAREGLQRHPGALPARHHQDDAGRAPGLPGPGRPAHVGRAAAHHGRHLR</sequence>